<dbReference type="Gene3D" id="1.10.3720.10">
    <property type="entry name" value="MetI-like"/>
    <property type="match status" value="2"/>
</dbReference>
<dbReference type="InterPro" id="IPR000515">
    <property type="entry name" value="MetI-like"/>
</dbReference>
<dbReference type="PROSITE" id="PS50928">
    <property type="entry name" value="ABC_TM1"/>
    <property type="match status" value="2"/>
</dbReference>
<evidence type="ECO:0000256" key="2">
    <source>
        <dbReference type="ARBA" id="ARBA00007069"/>
    </source>
</evidence>
<dbReference type="RefSeq" id="WP_058378882.1">
    <property type="nucleotide sequence ID" value="NZ_CP013480.3"/>
</dbReference>
<feature type="transmembrane region" description="Helical" evidence="8">
    <location>
        <begin position="393"/>
        <end position="413"/>
    </location>
</feature>
<feature type="transmembrane region" description="Helical" evidence="8">
    <location>
        <begin position="20"/>
        <end position="42"/>
    </location>
</feature>
<keyword evidence="6 8" id="KW-1133">Transmembrane helix</keyword>
<keyword evidence="7 8" id="KW-0472">Membrane</keyword>
<dbReference type="Pfam" id="PF00528">
    <property type="entry name" value="BPD_transp_1"/>
    <property type="match status" value="2"/>
</dbReference>
<sequence>MWLVQRLPQAGPRFAWPRRLQGWLPALPALLFLAVFFIVPVVEILQGGLYDADGVLSIAQFARMTHSAVYVKVLGSTFWIAFLTAALSVVLGYPVAYLLARLSSRSRERWLLWIVLPFWTSYLVKTYAWMLLLSKTGLLTIVATHLGLIDDASTLAPSLTGVLIGMVHAMLPLAVMTMLPIMRGINMQLVQAAETLGADRATGFFTVFLPLSGPGAAAAGLLVFISSLGFFIVPALLGSPRESMVAQLVISSVLELFDLRFAGALSTVLLLCSIVVFYVYDRVVGLSSLAGEAPQRAGGQGGRLLPVLLAVGRVAGKLTPSAGRSGGPGRGIGLKAYAWVIVLALVLPIAFVVPLAFTKQSFVAFPPELFTLKWFVAFLESSVWQSALLRSLGVGFATAALALVLGFGASLALVRLPSRWRKPLFAVFIAPLIVPRIVVAVGLLYLFARWELAGTNAGLVIGHTVLAIPYVVVTLSASFKRFDWRLDDAAKMLGASAFTRVRTVLLPLLAASLGSAFLFAFIVSFDDLTIAIFVSGGINTTLPKQMWDDIQLAVTPTLAAVATSLVFLMAFCVWLSSMFKRKSY</sequence>
<dbReference type="PANTHER" id="PTHR42929:SF5">
    <property type="entry name" value="ABC TRANSPORTER PERMEASE PROTEIN"/>
    <property type="match status" value="1"/>
</dbReference>
<proteinExistence type="inferred from homology"/>
<feature type="transmembrane region" description="Helical" evidence="8">
    <location>
        <begin position="152"/>
        <end position="177"/>
    </location>
</feature>
<feature type="transmembrane region" description="Helical" evidence="8">
    <location>
        <begin position="336"/>
        <end position="357"/>
    </location>
</feature>
<keyword evidence="4" id="KW-1003">Cell membrane</keyword>
<evidence type="ECO:0000313" key="10">
    <source>
        <dbReference type="EMBL" id="ALS62017.1"/>
    </source>
</evidence>
<gene>
    <name evidence="10" type="ORF">AT302_21735</name>
</gene>
<keyword evidence="3 8" id="KW-0813">Transport</keyword>
<evidence type="ECO:0000313" key="11">
    <source>
        <dbReference type="Proteomes" id="UP000060277"/>
    </source>
</evidence>
<reference evidence="11" key="1">
    <citation type="submission" date="2015-12" db="EMBL/GenBank/DDBJ databases">
        <title>Complete genome sequence of Pandoraea norimbergensis DSM 11628.</title>
        <authorList>
            <person name="Ee R."/>
            <person name="Lim Y.-L."/>
            <person name="Yong D."/>
            <person name="Yin W.-F."/>
            <person name="Chan K.-G."/>
        </authorList>
    </citation>
    <scope>NUCLEOTIDE SEQUENCE [LARGE SCALE GENOMIC DNA]</scope>
    <source>
        <strain evidence="11">DSM 11628</strain>
    </source>
</reference>
<name>A0ABN4JLT8_9BURK</name>
<dbReference type="Proteomes" id="UP000060277">
    <property type="component" value="Chromosome"/>
</dbReference>
<evidence type="ECO:0000259" key="9">
    <source>
        <dbReference type="PROSITE" id="PS50928"/>
    </source>
</evidence>
<dbReference type="EMBL" id="CP013480">
    <property type="protein sequence ID" value="ALS62017.1"/>
    <property type="molecule type" value="Genomic_DNA"/>
</dbReference>
<evidence type="ECO:0000256" key="5">
    <source>
        <dbReference type="ARBA" id="ARBA00022692"/>
    </source>
</evidence>
<evidence type="ECO:0000256" key="6">
    <source>
        <dbReference type="ARBA" id="ARBA00022989"/>
    </source>
</evidence>
<keyword evidence="5 8" id="KW-0812">Transmembrane</keyword>
<comment type="similarity">
    <text evidence="2">Belongs to the binding-protein-dependent transport system permease family. CysTW subfamily.</text>
</comment>
<feature type="transmembrane region" description="Helical" evidence="8">
    <location>
        <begin position="425"/>
        <end position="448"/>
    </location>
</feature>
<dbReference type="SUPFAM" id="SSF161098">
    <property type="entry name" value="MetI-like"/>
    <property type="match status" value="2"/>
</dbReference>
<organism evidence="10 11">
    <name type="scientific">Pandoraea norimbergensis</name>
    <dbReference type="NCBI Taxonomy" id="93219"/>
    <lineage>
        <taxon>Bacteria</taxon>
        <taxon>Pseudomonadati</taxon>
        <taxon>Pseudomonadota</taxon>
        <taxon>Betaproteobacteria</taxon>
        <taxon>Burkholderiales</taxon>
        <taxon>Burkholderiaceae</taxon>
        <taxon>Pandoraea</taxon>
    </lineage>
</organism>
<evidence type="ECO:0000256" key="7">
    <source>
        <dbReference type="ARBA" id="ARBA00023136"/>
    </source>
</evidence>
<evidence type="ECO:0000256" key="3">
    <source>
        <dbReference type="ARBA" id="ARBA00022448"/>
    </source>
</evidence>
<feature type="transmembrane region" description="Helical" evidence="8">
    <location>
        <begin position="503"/>
        <end position="525"/>
    </location>
</feature>
<feature type="transmembrane region" description="Helical" evidence="8">
    <location>
        <begin position="259"/>
        <end position="280"/>
    </location>
</feature>
<feature type="domain" description="ABC transmembrane type-1" evidence="9">
    <location>
        <begin position="74"/>
        <end position="280"/>
    </location>
</feature>
<feature type="transmembrane region" description="Helical" evidence="8">
    <location>
        <begin position="550"/>
        <end position="575"/>
    </location>
</feature>
<comment type="subcellular location">
    <subcellularLocation>
        <location evidence="1 8">Cell membrane</location>
        <topology evidence="1 8">Multi-pass membrane protein</topology>
    </subcellularLocation>
</comment>
<feature type="transmembrane region" description="Helical" evidence="8">
    <location>
        <begin position="460"/>
        <end position="482"/>
    </location>
</feature>
<evidence type="ECO:0000256" key="8">
    <source>
        <dbReference type="RuleBase" id="RU363032"/>
    </source>
</evidence>
<keyword evidence="11" id="KW-1185">Reference proteome</keyword>
<dbReference type="PANTHER" id="PTHR42929">
    <property type="entry name" value="INNER MEMBRANE ABC TRANSPORTER PERMEASE PROTEIN YDCU-RELATED-RELATED"/>
    <property type="match status" value="1"/>
</dbReference>
<protein>
    <submittedName>
        <fullName evidence="10">ABC transporter permease</fullName>
    </submittedName>
</protein>
<accession>A0ABN4JLT8</accession>
<feature type="transmembrane region" description="Helical" evidence="8">
    <location>
        <begin position="111"/>
        <end position="132"/>
    </location>
</feature>
<evidence type="ECO:0000256" key="1">
    <source>
        <dbReference type="ARBA" id="ARBA00004651"/>
    </source>
</evidence>
<evidence type="ECO:0000256" key="4">
    <source>
        <dbReference type="ARBA" id="ARBA00022475"/>
    </source>
</evidence>
<dbReference type="CDD" id="cd06261">
    <property type="entry name" value="TM_PBP2"/>
    <property type="match status" value="2"/>
</dbReference>
<feature type="transmembrane region" description="Helical" evidence="8">
    <location>
        <begin position="78"/>
        <end position="99"/>
    </location>
</feature>
<dbReference type="InterPro" id="IPR035906">
    <property type="entry name" value="MetI-like_sf"/>
</dbReference>
<feature type="domain" description="ABC transmembrane type-1" evidence="9">
    <location>
        <begin position="388"/>
        <end position="579"/>
    </location>
</feature>